<dbReference type="Pfam" id="PF00350">
    <property type="entry name" value="Dynamin_N"/>
    <property type="match status" value="1"/>
</dbReference>
<reference evidence="6 7" key="1">
    <citation type="submission" date="2023-01" db="EMBL/GenBank/DDBJ databases">
        <title>Analysis of 21 Apiospora genomes using comparative genomics revels a genus with tremendous synthesis potential of carbohydrate active enzymes and secondary metabolites.</title>
        <authorList>
            <person name="Sorensen T."/>
        </authorList>
    </citation>
    <scope>NUCLEOTIDE SEQUENCE [LARGE SCALE GENOMIC DNA]</scope>
    <source>
        <strain evidence="6 7">CBS 20057</strain>
    </source>
</reference>
<evidence type="ECO:0000256" key="3">
    <source>
        <dbReference type="SAM" id="MobiDB-lite"/>
    </source>
</evidence>
<dbReference type="PRINTS" id="PR00195">
    <property type="entry name" value="DYNAMIN"/>
</dbReference>
<feature type="domain" description="GED" evidence="4">
    <location>
        <begin position="626"/>
        <end position="717"/>
    </location>
</feature>
<keyword evidence="1" id="KW-0547">Nucleotide-binding</keyword>
<sequence length="787" mass="87581">MAPETTKDLESQDHKVLMDIIDGLRSKGVSRYIDLPQIVACGGQSSGKSSVLQAISGLSFPVGTSLTTTFATELVLRRTTETSEERCRVAIQPGKDDSEDQRMKLEAFSFSTTFDELKIGDVVDRARDAMALNDSKRFCDDVLRIEVSGPTQPHLTIVDLPGLFSAGNKDQSREEGQLVKSLVRCYMKNPRSIILAVVSAKSQFAEQVVTEYARDLDRGRSRTLGLITKPDTLPAGSEMEDMYFKMARNEDVDFRLGWHVIVNRDYQDRAIPNTERDEKEAAFLSSGVWDSLPQSHKGVAALRTRLSEVLRDHIIAQLPQVVADIEDGLRDCTDRLRRLGMARGDPDEQRKYLVNASHRFSSLIRSAVDGVYGDSFFGNAREDEGYHKRLRAVVQNTLEDFAQDMRKNGHAREIVDFYSEGSEGSGGKMTPQVLRSEYLAEVRRLMSRTRGCELPGTYNPLIITELFHEQCQPWADLVESYSTRVMSAVDSSVNYILSHVVDEETKDRLWMGHIGEALEELKMGLRTKNSELLNSHDTAHPITYNHYLTETVQSIEASRYKKDLRRALEHEFGTHGSDVKFHVSFNGIVNALTANRHADMGTFGAANAVDMSEAYYKVSLPVTYSYYERGGLKIGLIQVALKRVVDDVAHLAVENCLISKLPGLFTPETVAELSDEDIRQLAAENQDTMAEREALLAKFDVLSKGLTGLKRLTRHHPPIEFGTGRSEDTSSADENSYEAEEEAEVLSTSSGPSPPSPHIAPVAIAAAAPVTRAWPRVASPTWSLESP</sequence>
<dbReference type="InterPro" id="IPR022812">
    <property type="entry name" value="Dynamin"/>
</dbReference>
<protein>
    <recommendedName>
        <fullName evidence="8">GED domain-containing protein</fullName>
    </recommendedName>
</protein>
<dbReference type="InterPro" id="IPR001401">
    <property type="entry name" value="Dynamin_GTPase"/>
</dbReference>
<dbReference type="PROSITE" id="PS51388">
    <property type="entry name" value="GED"/>
    <property type="match status" value="1"/>
</dbReference>
<organism evidence="6 7">
    <name type="scientific">Apiospora marii</name>
    <dbReference type="NCBI Taxonomy" id="335849"/>
    <lineage>
        <taxon>Eukaryota</taxon>
        <taxon>Fungi</taxon>
        <taxon>Dikarya</taxon>
        <taxon>Ascomycota</taxon>
        <taxon>Pezizomycotina</taxon>
        <taxon>Sordariomycetes</taxon>
        <taxon>Xylariomycetidae</taxon>
        <taxon>Amphisphaeriales</taxon>
        <taxon>Apiosporaceae</taxon>
        <taxon>Apiospora</taxon>
    </lineage>
</organism>
<dbReference type="InterPro" id="IPR020850">
    <property type="entry name" value="GED_dom"/>
</dbReference>
<accession>A0ABR1S6H6</accession>
<comment type="caution">
    <text evidence="6">The sequence shown here is derived from an EMBL/GenBank/DDBJ whole genome shotgun (WGS) entry which is preliminary data.</text>
</comment>
<name>A0ABR1S6H6_9PEZI</name>
<evidence type="ECO:0000259" key="4">
    <source>
        <dbReference type="PROSITE" id="PS51388"/>
    </source>
</evidence>
<feature type="compositionally biased region" description="Acidic residues" evidence="3">
    <location>
        <begin position="735"/>
        <end position="744"/>
    </location>
</feature>
<dbReference type="InterPro" id="IPR027417">
    <property type="entry name" value="P-loop_NTPase"/>
</dbReference>
<evidence type="ECO:0000256" key="2">
    <source>
        <dbReference type="ARBA" id="ARBA00023134"/>
    </source>
</evidence>
<dbReference type="InterPro" id="IPR030381">
    <property type="entry name" value="G_DYNAMIN_dom"/>
</dbReference>
<dbReference type="InterPro" id="IPR000375">
    <property type="entry name" value="Dynamin_stalk"/>
</dbReference>
<dbReference type="CDD" id="cd08771">
    <property type="entry name" value="DLP_1"/>
    <property type="match status" value="1"/>
</dbReference>
<dbReference type="PANTHER" id="PTHR11566:SF21">
    <property type="entry name" value="DYNAMIN RELATED PROTEIN 1, ISOFORM A"/>
    <property type="match status" value="1"/>
</dbReference>
<evidence type="ECO:0000313" key="6">
    <source>
        <dbReference type="EMBL" id="KAK8027301.1"/>
    </source>
</evidence>
<evidence type="ECO:0000313" key="7">
    <source>
        <dbReference type="Proteomes" id="UP001396898"/>
    </source>
</evidence>
<gene>
    <name evidence="6" type="ORF">PG991_004357</name>
</gene>
<dbReference type="Proteomes" id="UP001396898">
    <property type="component" value="Unassembled WGS sequence"/>
</dbReference>
<feature type="domain" description="Dynamin-type G" evidence="5">
    <location>
        <begin position="32"/>
        <end position="319"/>
    </location>
</feature>
<keyword evidence="7" id="KW-1185">Reference proteome</keyword>
<dbReference type="PANTHER" id="PTHR11566">
    <property type="entry name" value="DYNAMIN"/>
    <property type="match status" value="1"/>
</dbReference>
<evidence type="ECO:0000256" key="1">
    <source>
        <dbReference type="ARBA" id="ARBA00022741"/>
    </source>
</evidence>
<dbReference type="Pfam" id="PF01031">
    <property type="entry name" value="Dynamin_M"/>
    <property type="match status" value="1"/>
</dbReference>
<evidence type="ECO:0008006" key="8">
    <source>
        <dbReference type="Google" id="ProtNLM"/>
    </source>
</evidence>
<dbReference type="EMBL" id="JAQQWI010000007">
    <property type="protein sequence ID" value="KAK8027301.1"/>
    <property type="molecule type" value="Genomic_DNA"/>
</dbReference>
<dbReference type="InterPro" id="IPR045063">
    <property type="entry name" value="Dynamin_N"/>
</dbReference>
<feature type="region of interest" description="Disordered" evidence="3">
    <location>
        <begin position="715"/>
        <end position="760"/>
    </location>
</feature>
<dbReference type="SUPFAM" id="SSF52540">
    <property type="entry name" value="P-loop containing nucleoside triphosphate hydrolases"/>
    <property type="match status" value="1"/>
</dbReference>
<dbReference type="PROSITE" id="PS51718">
    <property type="entry name" value="G_DYNAMIN_2"/>
    <property type="match status" value="1"/>
</dbReference>
<dbReference type="SMART" id="SM00053">
    <property type="entry name" value="DYNc"/>
    <property type="match status" value="1"/>
</dbReference>
<keyword evidence="2" id="KW-0342">GTP-binding</keyword>
<proteinExistence type="predicted"/>
<evidence type="ECO:0000259" key="5">
    <source>
        <dbReference type="PROSITE" id="PS51718"/>
    </source>
</evidence>
<dbReference type="Gene3D" id="3.40.50.300">
    <property type="entry name" value="P-loop containing nucleotide triphosphate hydrolases"/>
    <property type="match status" value="1"/>
</dbReference>